<keyword evidence="3" id="KW-1185">Reference proteome</keyword>
<sequence length="191" mass="20514">MLCLLAVVCPAVITDDYRYIAAHAERHPRLPTSTDLLGVLLEQAQLEALVQLELADVPGLVEVLPGGVQFVQQLGDPWHQALGVRVTNPAAAAATATATAAAAVAVGERLAALDSLEQPGDGDVEDKLPSKSAVSWEGSTTFVRPSSDTMVVWRARVEEKKTRREKARDGKPPPHNTPTHMARDGRRRSDS</sequence>
<proteinExistence type="predicted"/>
<protein>
    <submittedName>
        <fullName evidence="2">Uncharacterized protein</fullName>
    </submittedName>
</protein>
<dbReference type="EMBL" id="SRLO01000103">
    <property type="protein sequence ID" value="TNN75451.1"/>
    <property type="molecule type" value="Genomic_DNA"/>
</dbReference>
<organism evidence="2 3">
    <name type="scientific">Liparis tanakae</name>
    <name type="common">Tanaka's snailfish</name>
    <dbReference type="NCBI Taxonomy" id="230148"/>
    <lineage>
        <taxon>Eukaryota</taxon>
        <taxon>Metazoa</taxon>
        <taxon>Chordata</taxon>
        <taxon>Craniata</taxon>
        <taxon>Vertebrata</taxon>
        <taxon>Euteleostomi</taxon>
        <taxon>Actinopterygii</taxon>
        <taxon>Neopterygii</taxon>
        <taxon>Teleostei</taxon>
        <taxon>Neoteleostei</taxon>
        <taxon>Acanthomorphata</taxon>
        <taxon>Eupercaria</taxon>
        <taxon>Perciformes</taxon>
        <taxon>Cottioidei</taxon>
        <taxon>Cottales</taxon>
        <taxon>Liparidae</taxon>
        <taxon>Liparis</taxon>
    </lineage>
</organism>
<reference evidence="2 3" key="1">
    <citation type="submission" date="2019-03" db="EMBL/GenBank/DDBJ databases">
        <title>First draft genome of Liparis tanakae, snailfish: a comprehensive survey of snailfish specific genes.</title>
        <authorList>
            <person name="Kim W."/>
            <person name="Song I."/>
            <person name="Jeong J.-H."/>
            <person name="Kim D."/>
            <person name="Kim S."/>
            <person name="Ryu S."/>
            <person name="Song J.Y."/>
            <person name="Lee S.K."/>
        </authorList>
    </citation>
    <scope>NUCLEOTIDE SEQUENCE [LARGE SCALE GENOMIC DNA]</scope>
    <source>
        <tissue evidence="2">Muscle</tissue>
    </source>
</reference>
<name>A0A4Z2ICL1_9TELE</name>
<evidence type="ECO:0000256" key="1">
    <source>
        <dbReference type="SAM" id="MobiDB-lite"/>
    </source>
</evidence>
<comment type="caution">
    <text evidence="2">The sequence shown here is derived from an EMBL/GenBank/DDBJ whole genome shotgun (WGS) entry which is preliminary data.</text>
</comment>
<feature type="region of interest" description="Disordered" evidence="1">
    <location>
        <begin position="116"/>
        <end position="191"/>
    </location>
</feature>
<dbReference type="Proteomes" id="UP000314294">
    <property type="component" value="Unassembled WGS sequence"/>
</dbReference>
<feature type="compositionally biased region" description="Basic and acidic residues" evidence="1">
    <location>
        <begin position="155"/>
        <end position="172"/>
    </location>
</feature>
<dbReference type="AlphaFoldDB" id="A0A4Z2ICL1"/>
<feature type="compositionally biased region" description="Polar residues" evidence="1">
    <location>
        <begin position="137"/>
        <end position="149"/>
    </location>
</feature>
<evidence type="ECO:0000313" key="3">
    <source>
        <dbReference type="Proteomes" id="UP000314294"/>
    </source>
</evidence>
<gene>
    <name evidence="2" type="ORF">EYF80_014263</name>
</gene>
<evidence type="ECO:0000313" key="2">
    <source>
        <dbReference type="EMBL" id="TNN75451.1"/>
    </source>
</evidence>
<feature type="compositionally biased region" description="Basic and acidic residues" evidence="1">
    <location>
        <begin position="181"/>
        <end position="191"/>
    </location>
</feature>
<accession>A0A4Z2ICL1</accession>